<dbReference type="EMBL" id="DAAUJS010000002">
    <property type="protein sequence ID" value="HAF1690107.1"/>
    <property type="molecule type" value="Genomic_DNA"/>
</dbReference>
<dbReference type="InterPro" id="IPR044922">
    <property type="entry name" value="DUF2063_N_sf"/>
</dbReference>
<dbReference type="Pfam" id="PF09836">
    <property type="entry name" value="DUF2063"/>
    <property type="match status" value="1"/>
</dbReference>
<feature type="domain" description="Putative DNA-binding" evidence="1">
    <location>
        <begin position="16"/>
        <end position="96"/>
    </location>
</feature>
<reference evidence="3" key="1">
    <citation type="journal article" date="2018" name="Genome Biol.">
        <title>SKESA: strategic k-mer extension for scrupulous assemblies.</title>
        <authorList>
            <person name="Souvorov A."/>
            <person name="Agarwala R."/>
            <person name="Lipman D.J."/>
        </authorList>
    </citation>
    <scope>NUCLEOTIDE SEQUENCE</scope>
    <source>
        <strain evidence="3">MA.MC_03-0560</strain>
        <strain evidence="2">MA.MC_03-1099</strain>
    </source>
</reference>
<proteinExistence type="predicted"/>
<organism evidence="3">
    <name type="scientific">Salmonella enterica</name>
    <name type="common">Salmonella choleraesuis</name>
    <dbReference type="NCBI Taxonomy" id="28901"/>
    <lineage>
        <taxon>Bacteria</taxon>
        <taxon>Pseudomonadati</taxon>
        <taxon>Pseudomonadota</taxon>
        <taxon>Gammaproteobacteria</taxon>
        <taxon>Enterobacterales</taxon>
        <taxon>Enterobacteriaceae</taxon>
        <taxon>Salmonella</taxon>
    </lineage>
</organism>
<name>A0A743JWC5_SALER</name>
<evidence type="ECO:0000313" key="3">
    <source>
        <dbReference type="EMBL" id="HAF1985354.1"/>
    </source>
</evidence>
<comment type="caution">
    <text evidence="3">The sequence shown here is derived from an EMBL/GenBank/DDBJ whole genome shotgun (WGS) entry which is preliminary data.</text>
</comment>
<accession>A0A743JWC5</accession>
<dbReference type="EMBL" id="DAAUGQ010000002">
    <property type="protein sequence ID" value="HAF1985354.1"/>
    <property type="molecule type" value="Genomic_DNA"/>
</dbReference>
<dbReference type="InterPro" id="IPR018640">
    <property type="entry name" value="DUF2063"/>
</dbReference>
<protein>
    <recommendedName>
        <fullName evidence="1">Putative DNA-binding domain-containing protein</fullName>
    </recommendedName>
</protein>
<sequence>MTVSHSVPASLAKAEADFAARLRARSTGNDTCPRGLALYRKIVRENICGVIQNVFPLFCRNLDNAGLDDLTDAFIHQHRASQPEFHQVATELLMFIRQQSNVSYQNNALIEYEWLMYAVEIDDSEVPQAQEIMFSTGLINNAYIEINPTLKIISLPFWLKEGEPCYDDSNMLHYYAIFRKNDKTIWQRKLNQNDVIILSEIKNSPMPIKALQDKVATLFPEMSFFSWLELGHNDELFSLTFKV</sequence>
<evidence type="ECO:0000259" key="1">
    <source>
        <dbReference type="Pfam" id="PF09836"/>
    </source>
</evidence>
<reference evidence="3" key="2">
    <citation type="submission" date="2020-02" db="EMBL/GenBank/DDBJ databases">
        <authorList>
            <consortium name="NCBI Pathogen Detection Project"/>
        </authorList>
    </citation>
    <scope>NUCLEOTIDE SEQUENCE</scope>
    <source>
        <strain evidence="3">MA.MC_03-0560</strain>
        <strain evidence="2">MA.MC_03-1099</strain>
    </source>
</reference>
<dbReference type="Gene3D" id="1.10.150.690">
    <property type="entry name" value="DUF2063"/>
    <property type="match status" value="1"/>
</dbReference>
<dbReference type="AlphaFoldDB" id="A0A743JWC5"/>
<evidence type="ECO:0000313" key="2">
    <source>
        <dbReference type="EMBL" id="HAF1690107.1"/>
    </source>
</evidence>
<gene>
    <name evidence="2" type="ORF">G8J65_001241</name>
    <name evidence="3" type="ORF">G9A97_001243</name>
</gene>